<dbReference type="RefSeq" id="WP_188698166.1">
    <property type="nucleotide sequence ID" value="NZ_BMLS01000007.1"/>
</dbReference>
<dbReference type="Proteomes" id="UP000606935">
    <property type="component" value="Unassembled WGS sequence"/>
</dbReference>
<keyword evidence="5" id="KW-1185">Reference proteome</keyword>
<dbReference type="PROSITE" id="PS50894">
    <property type="entry name" value="HPT"/>
    <property type="match status" value="1"/>
</dbReference>
<reference evidence="4" key="1">
    <citation type="journal article" date="2014" name="Int. J. Syst. Evol. Microbiol.">
        <title>Complete genome sequence of Corynebacterium casei LMG S-19264T (=DSM 44701T), isolated from a smear-ripened cheese.</title>
        <authorList>
            <consortium name="US DOE Joint Genome Institute (JGI-PGF)"/>
            <person name="Walter F."/>
            <person name="Albersmeier A."/>
            <person name="Kalinowski J."/>
            <person name="Ruckert C."/>
        </authorList>
    </citation>
    <scope>NUCLEOTIDE SEQUENCE</scope>
    <source>
        <strain evidence="4">CGMCC 1.7086</strain>
    </source>
</reference>
<dbReference type="Gene3D" id="1.20.120.160">
    <property type="entry name" value="HPT domain"/>
    <property type="match status" value="1"/>
</dbReference>
<dbReference type="InterPro" id="IPR036641">
    <property type="entry name" value="HPT_dom_sf"/>
</dbReference>
<dbReference type="GO" id="GO:0004672">
    <property type="term" value="F:protein kinase activity"/>
    <property type="evidence" value="ECO:0007669"/>
    <property type="project" value="UniProtKB-ARBA"/>
</dbReference>
<dbReference type="Pfam" id="PF01627">
    <property type="entry name" value="Hpt"/>
    <property type="match status" value="1"/>
</dbReference>
<organism evidence="4 5">
    <name type="scientific">Bowmanella pacifica</name>
    <dbReference type="NCBI Taxonomy" id="502051"/>
    <lineage>
        <taxon>Bacteria</taxon>
        <taxon>Pseudomonadati</taxon>
        <taxon>Pseudomonadota</taxon>
        <taxon>Gammaproteobacteria</taxon>
        <taxon>Alteromonadales</taxon>
        <taxon>Alteromonadaceae</taxon>
        <taxon>Bowmanella</taxon>
    </lineage>
</organism>
<evidence type="ECO:0000256" key="2">
    <source>
        <dbReference type="PROSITE-ProRule" id="PRU00110"/>
    </source>
</evidence>
<comment type="caution">
    <text evidence="4">The sequence shown here is derived from an EMBL/GenBank/DDBJ whole genome shotgun (WGS) entry which is preliminary data.</text>
</comment>
<proteinExistence type="predicted"/>
<gene>
    <name evidence="4" type="ORF">GCM10010982_34710</name>
</gene>
<keyword evidence="1" id="KW-0902">Two-component regulatory system</keyword>
<dbReference type="GO" id="GO:0000160">
    <property type="term" value="P:phosphorelay signal transduction system"/>
    <property type="evidence" value="ECO:0007669"/>
    <property type="project" value="UniProtKB-KW"/>
</dbReference>
<feature type="domain" description="HPt" evidence="3">
    <location>
        <begin position="17"/>
        <end position="113"/>
    </location>
</feature>
<dbReference type="InterPro" id="IPR008207">
    <property type="entry name" value="Sig_transdc_His_kin_Hpt_dom"/>
</dbReference>
<protein>
    <recommendedName>
        <fullName evidence="3">HPt domain-containing protein</fullName>
    </recommendedName>
</protein>
<keyword evidence="2" id="KW-0597">Phosphoprotein</keyword>
<sequence>MTQYLDMDFALQQLGGDQALLEKMFKRFVQQYTQAMTNTQQLMAEHRWQDARLLVHSVKGVAGNLGMTPLYQAATHLELRLKQETEDAEAFLGPFLHALQETLKQLSTLQPVSPSDQPERATQRDLQAVDNLFSCLKRNEFISPTQLDTWLNAMALAPEDQSKLHDLISDLEYHQAIELLAQIQDPS</sequence>
<dbReference type="SUPFAM" id="SSF47226">
    <property type="entry name" value="Histidine-containing phosphotransfer domain, HPT domain"/>
    <property type="match status" value="1"/>
</dbReference>
<dbReference type="AlphaFoldDB" id="A0A918DM77"/>
<reference evidence="4" key="2">
    <citation type="submission" date="2020-09" db="EMBL/GenBank/DDBJ databases">
        <authorList>
            <person name="Sun Q."/>
            <person name="Zhou Y."/>
        </authorList>
    </citation>
    <scope>NUCLEOTIDE SEQUENCE</scope>
    <source>
        <strain evidence="4">CGMCC 1.7086</strain>
    </source>
</reference>
<evidence type="ECO:0000313" key="4">
    <source>
        <dbReference type="EMBL" id="GGO73663.1"/>
    </source>
</evidence>
<evidence type="ECO:0000313" key="5">
    <source>
        <dbReference type="Proteomes" id="UP000606935"/>
    </source>
</evidence>
<dbReference type="EMBL" id="BMLS01000007">
    <property type="protein sequence ID" value="GGO73663.1"/>
    <property type="molecule type" value="Genomic_DNA"/>
</dbReference>
<accession>A0A918DM77</accession>
<feature type="modified residue" description="Phosphohistidine" evidence="2">
    <location>
        <position position="56"/>
    </location>
</feature>
<name>A0A918DM77_9ALTE</name>
<evidence type="ECO:0000256" key="1">
    <source>
        <dbReference type="ARBA" id="ARBA00023012"/>
    </source>
</evidence>
<evidence type="ECO:0000259" key="3">
    <source>
        <dbReference type="PROSITE" id="PS50894"/>
    </source>
</evidence>